<sequence length="201" mass="23651">MNTSKNTSIISKFITKEIEHIYQRYNSIPEDELNNVKQFIEILEKNHLNFDPYRSYAATKATAEICAELEDIDIIRLYLFILDDLGLDIKAEDTKEVYMDLIEKGYCKIPGYYLYKDEETMKELARDELDCKLDDTEQVADMFDAEDLANLWVFGTSKQEAAKQYMRDNEWWEILGCEQGEEGYTDYYGDMIYYSLTGEEV</sequence>
<organism evidence="1 2">
    <name type="scientific">Clostridium drakei</name>
    <dbReference type="NCBI Taxonomy" id="332101"/>
    <lineage>
        <taxon>Bacteria</taxon>
        <taxon>Bacillati</taxon>
        <taxon>Bacillota</taxon>
        <taxon>Clostridia</taxon>
        <taxon>Eubacteriales</taxon>
        <taxon>Clostridiaceae</taxon>
        <taxon>Clostridium</taxon>
    </lineage>
</organism>
<proteinExistence type="predicted"/>
<accession>A0A2U8DK28</accession>
<name>A0A2U8DK28_9CLOT</name>
<dbReference type="OrthoDB" id="1945795at2"/>
<dbReference type="KEGG" id="cdrk:B9W14_00945"/>
<evidence type="ECO:0000313" key="2">
    <source>
        <dbReference type="Proteomes" id="UP000244910"/>
    </source>
</evidence>
<dbReference type="EMBL" id="CP020953">
    <property type="protein sequence ID" value="AWI03130.1"/>
    <property type="molecule type" value="Genomic_DNA"/>
</dbReference>
<dbReference type="AlphaFoldDB" id="A0A2U8DK28"/>
<keyword evidence="2" id="KW-1185">Reference proteome</keyword>
<gene>
    <name evidence="1" type="ORF">B9W14_00945</name>
</gene>
<protein>
    <submittedName>
        <fullName evidence="1">Uncharacterized protein</fullName>
    </submittedName>
</protein>
<reference evidence="2" key="1">
    <citation type="submission" date="2017-04" db="EMBL/GenBank/DDBJ databases">
        <authorList>
            <person name="Song Y."/>
            <person name="Cho B.-K."/>
        </authorList>
    </citation>
    <scope>NUCLEOTIDE SEQUENCE [LARGE SCALE GENOMIC DNA]</scope>
    <source>
        <strain evidence="2">SL1</strain>
    </source>
</reference>
<dbReference type="RefSeq" id="WP_032076134.1">
    <property type="nucleotide sequence ID" value="NZ_CP020953.1"/>
</dbReference>
<evidence type="ECO:0000313" key="1">
    <source>
        <dbReference type="EMBL" id="AWI03130.1"/>
    </source>
</evidence>
<dbReference type="Proteomes" id="UP000244910">
    <property type="component" value="Chromosome"/>
</dbReference>